<evidence type="ECO:0000313" key="1">
    <source>
        <dbReference type="EMBL" id="OGK43976.1"/>
    </source>
</evidence>
<protein>
    <recommendedName>
        <fullName evidence="3">Glycoside hydrolase family 5 domain-containing protein</fullName>
    </recommendedName>
</protein>
<name>A0A1F7IKU8_9BACT</name>
<evidence type="ECO:0000313" key="2">
    <source>
        <dbReference type="Proteomes" id="UP000179072"/>
    </source>
</evidence>
<dbReference type="Gene3D" id="3.20.20.80">
    <property type="entry name" value="Glycosidases"/>
    <property type="match status" value="1"/>
</dbReference>
<organism evidence="1 2">
    <name type="scientific">Candidatus Roizmanbacteria bacterium RIFCSPLOWO2_01_FULL_38_11</name>
    <dbReference type="NCBI Taxonomy" id="1802060"/>
    <lineage>
        <taxon>Bacteria</taxon>
        <taxon>Candidatus Roizmaniibacteriota</taxon>
    </lineage>
</organism>
<dbReference type="Gene3D" id="2.60.40.1120">
    <property type="entry name" value="Carboxypeptidase-like, regulatory domain"/>
    <property type="match status" value="1"/>
</dbReference>
<proteinExistence type="predicted"/>
<sequence length="412" mass="46348">MKARIVVLILIVILLPILSKKLNGQANNLTPQNRFFEVQSIDTMKYSRDTAGEMLTKPSFDDVIDQQVKNIAGTGATHVAIGTPYDNQFIPFLARWVKVARRYKLKVWFRGNLSGWEGWFGYEKINREQHKQGIRAFITKNSNLFEDGDIFSSCPECENGGPGDPRQTGDIDGHRKFLIAEYELTKEAFKEIGKNVRSNYFSMNGDVAQLIMDPQTTAALDGIVVIDHYVSSPTQMVDDIKTIADKSGGKVVLGEFGAPIPDIHGNMNQDEQAQWIQDALSQLTYTKQLTGLNYWTSVGGSAEIWDSQGRERKAVSVIRDYFSPKVIQGTITNRLGRPLKNALVSDNQSSVSVDSKGRFIITYVGDKNKIKVTAPNYLSKELNVNQSKWNLHITLDSEEKGFFSFLRMLFSR</sequence>
<evidence type="ECO:0008006" key="3">
    <source>
        <dbReference type="Google" id="ProtNLM"/>
    </source>
</evidence>
<dbReference type="SUPFAM" id="SSF51445">
    <property type="entry name" value="(Trans)glycosidases"/>
    <property type="match status" value="1"/>
</dbReference>
<dbReference type="SUPFAM" id="SSF49464">
    <property type="entry name" value="Carboxypeptidase regulatory domain-like"/>
    <property type="match status" value="1"/>
</dbReference>
<comment type="caution">
    <text evidence="1">The sequence shown here is derived from an EMBL/GenBank/DDBJ whole genome shotgun (WGS) entry which is preliminary data.</text>
</comment>
<dbReference type="STRING" id="1802060.A2957_02755"/>
<dbReference type="InterPro" id="IPR008969">
    <property type="entry name" value="CarboxyPept-like_regulatory"/>
</dbReference>
<dbReference type="InterPro" id="IPR017853">
    <property type="entry name" value="GH"/>
</dbReference>
<dbReference type="Proteomes" id="UP000179072">
    <property type="component" value="Unassembled WGS sequence"/>
</dbReference>
<accession>A0A1F7IKU8</accession>
<dbReference type="AlphaFoldDB" id="A0A1F7IKU8"/>
<reference evidence="1 2" key="1">
    <citation type="journal article" date="2016" name="Nat. Commun.">
        <title>Thousands of microbial genomes shed light on interconnected biogeochemical processes in an aquifer system.</title>
        <authorList>
            <person name="Anantharaman K."/>
            <person name="Brown C.T."/>
            <person name="Hug L.A."/>
            <person name="Sharon I."/>
            <person name="Castelle C.J."/>
            <person name="Probst A.J."/>
            <person name="Thomas B.C."/>
            <person name="Singh A."/>
            <person name="Wilkins M.J."/>
            <person name="Karaoz U."/>
            <person name="Brodie E.L."/>
            <person name="Williams K.H."/>
            <person name="Hubbard S.S."/>
            <person name="Banfield J.F."/>
        </authorList>
    </citation>
    <scope>NUCLEOTIDE SEQUENCE [LARGE SCALE GENOMIC DNA]</scope>
</reference>
<dbReference type="EMBL" id="MGAK01000027">
    <property type="protein sequence ID" value="OGK43976.1"/>
    <property type="molecule type" value="Genomic_DNA"/>
</dbReference>
<gene>
    <name evidence="1" type="ORF">A2957_02755</name>
</gene>